<feature type="compositionally biased region" description="Low complexity" evidence="17">
    <location>
        <begin position="666"/>
        <end position="678"/>
    </location>
</feature>
<evidence type="ECO:0000256" key="9">
    <source>
        <dbReference type="ARBA" id="ARBA00022771"/>
    </source>
</evidence>
<feature type="domain" description="REM-1" evidence="22">
    <location>
        <begin position="121"/>
        <end position="200"/>
    </location>
</feature>
<dbReference type="FunFam" id="1.10.510.10:FF:000101">
    <property type="entry name" value="Protein kinase C"/>
    <property type="match status" value="1"/>
</dbReference>
<organism evidence="23 24">
    <name type="scientific">Mucor saturninus</name>
    <dbReference type="NCBI Taxonomy" id="64648"/>
    <lineage>
        <taxon>Eukaryota</taxon>
        <taxon>Fungi</taxon>
        <taxon>Fungi incertae sedis</taxon>
        <taxon>Mucoromycota</taxon>
        <taxon>Mucoromycotina</taxon>
        <taxon>Mucoromycetes</taxon>
        <taxon>Mucorales</taxon>
        <taxon>Mucorineae</taxon>
        <taxon>Mucoraceae</taxon>
        <taxon>Mucor</taxon>
    </lineage>
</organism>
<evidence type="ECO:0000256" key="11">
    <source>
        <dbReference type="ARBA" id="ARBA00022833"/>
    </source>
</evidence>
<keyword evidence="6" id="KW-0479">Metal-binding</keyword>
<feature type="compositionally biased region" description="Polar residues" evidence="17">
    <location>
        <begin position="595"/>
        <end position="605"/>
    </location>
</feature>
<keyword evidence="8 16" id="KW-0547">Nucleotide-binding</keyword>
<dbReference type="PROSITE" id="PS50081">
    <property type="entry name" value="ZF_DAG_PE_2"/>
    <property type="match status" value="2"/>
</dbReference>
<evidence type="ECO:0000256" key="13">
    <source>
        <dbReference type="ARBA" id="ARBA00047272"/>
    </source>
</evidence>
<keyword evidence="3" id="KW-0723">Serine/threonine-protein kinase</keyword>
<dbReference type="GO" id="GO:0004697">
    <property type="term" value="F:diacylglycerol-dependent serine/threonine kinase activity"/>
    <property type="evidence" value="ECO:0007669"/>
    <property type="project" value="UniProtKB-EC"/>
</dbReference>
<evidence type="ECO:0000259" key="19">
    <source>
        <dbReference type="PROSITE" id="PS50011"/>
    </source>
</evidence>
<dbReference type="PROSITE" id="PS50004">
    <property type="entry name" value="C2"/>
    <property type="match status" value="1"/>
</dbReference>
<name>A0A8H7V1P6_9FUNG</name>
<evidence type="ECO:0000256" key="3">
    <source>
        <dbReference type="ARBA" id="ARBA00022527"/>
    </source>
</evidence>
<dbReference type="SMART" id="SM00239">
    <property type="entry name" value="C2"/>
    <property type="match status" value="1"/>
</dbReference>
<dbReference type="CDD" id="cd05570">
    <property type="entry name" value="STKc_PKC"/>
    <property type="match status" value="1"/>
</dbReference>
<dbReference type="SMART" id="SM00109">
    <property type="entry name" value="C1"/>
    <property type="match status" value="2"/>
</dbReference>
<proteinExistence type="inferred from homology"/>
<keyword evidence="9" id="KW-0863">Zinc-finger</keyword>
<dbReference type="PROSITE" id="PS51860">
    <property type="entry name" value="REM_1"/>
    <property type="match status" value="1"/>
</dbReference>
<dbReference type="PROSITE" id="PS00107">
    <property type="entry name" value="PROTEIN_KINASE_ATP"/>
    <property type="match status" value="1"/>
</dbReference>
<dbReference type="SMART" id="SM00133">
    <property type="entry name" value="S_TK_X"/>
    <property type="match status" value="1"/>
</dbReference>
<dbReference type="Gene3D" id="1.10.287.160">
    <property type="entry name" value="HR1 repeat"/>
    <property type="match status" value="1"/>
</dbReference>
<dbReference type="Pfam" id="PF00130">
    <property type="entry name" value="C1_1"/>
    <property type="match status" value="2"/>
</dbReference>
<dbReference type="GO" id="GO:0007165">
    <property type="term" value="P:signal transduction"/>
    <property type="evidence" value="ECO:0007669"/>
    <property type="project" value="InterPro"/>
</dbReference>
<dbReference type="SUPFAM" id="SSF56112">
    <property type="entry name" value="Protein kinase-like (PK-like)"/>
    <property type="match status" value="1"/>
</dbReference>
<dbReference type="Gene3D" id="2.60.40.150">
    <property type="entry name" value="C2 domain"/>
    <property type="match status" value="1"/>
</dbReference>
<dbReference type="SUPFAM" id="SSF57889">
    <property type="entry name" value="Cysteine-rich domain"/>
    <property type="match status" value="2"/>
</dbReference>
<feature type="region of interest" description="Disordered" evidence="17">
    <location>
        <begin position="580"/>
        <end position="740"/>
    </location>
</feature>
<dbReference type="InterPro" id="IPR000961">
    <property type="entry name" value="AGC-kinase_C"/>
</dbReference>
<sequence length="1112" mass="127124">MTISELEAKIEHSRTMRDKFIQMRPLLKDRNVISDCETQIKEYQKYIDYFTEELHRLEAKQQDNASDSGSESKQSPIIQHQLNSPSDHPPRSSSMATTATTLVPSQIKDDKKKYSNLDLLMSETPYNKPKVSLKLHELEYKLDVEKTVLKGIRGMVDVLERTPSTDRKSRQDVQDKMLESTEKLGLLNSALRKYKSLYIGEGGDEDDYELETPPSARLPPGFRRPVTGKLQLEILEAMELAHAPTRMIRTPATVVLVKIDNQVVFRSRPARNDKWNELCETHVNKASEIEISVYDQSTEKSLPIGFFWLKITDITEGLRKRKVPNWMLAEEAQKRRHDEDGNSIVDREDSSASLHPIPPVQITQTEGGIEAWFDVEPVGKLALRLNFVRADGNRRPMDKLGRAGAVRQRREEVVEVNGHQFLEKRFYNVMKCALCQEFFVNSGYQCEDCEYTCHKKCSSKVVTKCIANSTETDSDEDKLNHKIPHRFEPITNIGANWCCHCGYMLPLGSRGSKKCSECSVTAHTRCEQYVPDFCGLSMEMANQMLAEIKAAAKRKTLETKTPGGSSRISKQDKVEMMAQDGPLPAIPQPAEDELSSQLSSVTLAPQKSPVVVPQTPPAMYNTNPMNTPTNTNTYYSPSQNPMAMPQPPRIYPQQQQQQRPPPPSLPTHSQPNPYGYNNGPPPAVDPRYQQHQQQQQQMYYQQQQQQQQQQRPPVSYSPYQSQPQHPQMMGRPQPNPNYNPVYQQQQQMAQGYGGAGNMTPPAPLQKQPSMMQSKRKVVLDNFSFLAVLGKGNFGKVMLAEEKFDKKLYAIKMLKKRFIIDNDEIESLRSEKRVFQAANRERHPFLINLHSTFQTETRVYFVMEYVNGGDLMWHIQRGQFSERRAKFYACEVLLALEYFHSQNIIYRDLKLDNIMLSLDGHIKMADYGLCKENMGYGKTTGTFCGTPEFMAPEILREQNYGRGVDWWAYGVLIYEMLLGQSPFRGEDEDEIFDAILEDDILYPINMSSDSISICQQLLQREPSQRLGSGPDDAVSIKRHPFFRGVNWDDMLAKRVPPPFYPTINGRLDTSNFDEEFTNETPALTPIDSNLNRVEQQEFQAFSYVADWVTGPVN</sequence>
<evidence type="ECO:0000256" key="7">
    <source>
        <dbReference type="ARBA" id="ARBA00022737"/>
    </source>
</evidence>
<evidence type="ECO:0000256" key="6">
    <source>
        <dbReference type="ARBA" id="ARBA00022723"/>
    </source>
</evidence>
<evidence type="ECO:0000256" key="17">
    <source>
        <dbReference type="SAM" id="MobiDB-lite"/>
    </source>
</evidence>
<evidence type="ECO:0000256" key="10">
    <source>
        <dbReference type="ARBA" id="ARBA00022777"/>
    </source>
</evidence>
<dbReference type="PANTHER" id="PTHR24351">
    <property type="entry name" value="RIBOSOMAL PROTEIN S6 KINASE"/>
    <property type="match status" value="1"/>
</dbReference>
<dbReference type="AlphaFoldDB" id="A0A8H7V1P6"/>
<dbReference type="Gene3D" id="3.30.60.20">
    <property type="match status" value="2"/>
</dbReference>
<evidence type="ECO:0000313" key="24">
    <source>
        <dbReference type="Proteomes" id="UP000603453"/>
    </source>
</evidence>
<reference evidence="23" key="1">
    <citation type="submission" date="2020-12" db="EMBL/GenBank/DDBJ databases">
        <title>Metabolic potential, ecology and presence of endohyphal bacteria is reflected in genomic diversity of Mucoromycotina.</title>
        <authorList>
            <person name="Muszewska A."/>
            <person name="Okrasinska A."/>
            <person name="Steczkiewicz K."/>
            <person name="Drgas O."/>
            <person name="Orlowska M."/>
            <person name="Perlinska-Lenart U."/>
            <person name="Aleksandrzak-Piekarczyk T."/>
            <person name="Szatraj K."/>
            <person name="Zielenkiewicz U."/>
            <person name="Pilsyk S."/>
            <person name="Malc E."/>
            <person name="Mieczkowski P."/>
            <person name="Kruszewska J.S."/>
            <person name="Biernat P."/>
            <person name="Pawlowska J."/>
        </authorList>
    </citation>
    <scope>NUCLEOTIDE SEQUENCE</scope>
    <source>
        <strain evidence="23">WA0000017839</strain>
    </source>
</reference>
<feature type="compositionally biased region" description="Basic and acidic residues" evidence="17">
    <location>
        <begin position="333"/>
        <end position="350"/>
    </location>
</feature>
<dbReference type="EC" id="2.7.11.13" evidence="2"/>
<gene>
    <name evidence="23" type="ORF">INT47_007613</name>
</gene>
<dbReference type="InterPro" id="IPR000008">
    <property type="entry name" value="C2_dom"/>
</dbReference>
<dbReference type="Pfam" id="PF00069">
    <property type="entry name" value="Pkinase"/>
    <property type="match status" value="1"/>
</dbReference>
<dbReference type="CDD" id="cd20822">
    <property type="entry name" value="C1_ScPKC1-like_rpt1"/>
    <property type="match status" value="1"/>
</dbReference>
<protein>
    <recommendedName>
        <fullName evidence="2">protein kinase C</fullName>
        <ecNumber evidence="2">2.7.11.13</ecNumber>
    </recommendedName>
</protein>
<dbReference type="Proteomes" id="UP000603453">
    <property type="component" value="Unassembled WGS sequence"/>
</dbReference>
<evidence type="ECO:0000256" key="8">
    <source>
        <dbReference type="ARBA" id="ARBA00022741"/>
    </source>
</evidence>
<dbReference type="Pfam" id="PF02185">
    <property type="entry name" value="HR1"/>
    <property type="match status" value="1"/>
</dbReference>
<keyword evidence="12 16" id="KW-0067">ATP-binding</keyword>
<dbReference type="InterPro" id="IPR002219">
    <property type="entry name" value="PKC_DAG/PE"/>
</dbReference>
<dbReference type="OrthoDB" id="63267at2759"/>
<feature type="compositionally biased region" description="Polar residues" evidence="17">
    <location>
        <begin position="62"/>
        <end position="104"/>
    </location>
</feature>
<comment type="catalytic activity">
    <reaction evidence="14">
        <text>L-seryl-[protein] + ATP = O-phospho-L-seryl-[protein] + ADP + H(+)</text>
        <dbReference type="Rhea" id="RHEA:17989"/>
        <dbReference type="Rhea" id="RHEA-COMP:9863"/>
        <dbReference type="Rhea" id="RHEA-COMP:11604"/>
        <dbReference type="ChEBI" id="CHEBI:15378"/>
        <dbReference type="ChEBI" id="CHEBI:29999"/>
        <dbReference type="ChEBI" id="CHEBI:30616"/>
        <dbReference type="ChEBI" id="CHEBI:83421"/>
        <dbReference type="ChEBI" id="CHEBI:456216"/>
        <dbReference type="EC" id="2.7.11.13"/>
    </reaction>
</comment>
<dbReference type="Gene3D" id="3.30.200.20">
    <property type="entry name" value="Phosphorylase Kinase, domain 1"/>
    <property type="match status" value="1"/>
</dbReference>
<keyword evidence="7" id="KW-0677">Repeat</keyword>
<dbReference type="InterPro" id="IPR035892">
    <property type="entry name" value="C2_domain_sf"/>
</dbReference>
<evidence type="ECO:0000259" key="18">
    <source>
        <dbReference type="PROSITE" id="PS50004"/>
    </source>
</evidence>
<dbReference type="CDD" id="cd20823">
    <property type="entry name" value="C1_ScPKC1-like_rpt2"/>
    <property type="match status" value="1"/>
</dbReference>
<comment type="catalytic activity">
    <reaction evidence="13">
        <text>L-threonyl-[protein] + ATP = O-phospho-L-threonyl-[protein] + ADP + H(+)</text>
        <dbReference type="Rhea" id="RHEA:46608"/>
        <dbReference type="Rhea" id="RHEA-COMP:11060"/>
        <dbReference type="Rhea" id="RHEA-COMP:11605"/>
        <dbReference type="ChEBI" id="CHEBI:15378"/>
        <dbReference type="ChEBI" id="CHEBI:30013"/>
        <dbReference type="ChEBI" id="CHEBI:30616"/>
        <dbReference type="ChEBI" id="CHEBI:61977"/>
        <dbReference type="ChEBI" id="CHEBI:456216"/>
        <dbReference type="EC" id="2.7.11.13"/>
    </reaction>
</comment>
<evidence type="ECO:0000256" key="1">
    <source>
        <dbReference type="ARBA" id="ARBA00005490"/>
    </source>
</evidence>
<dbReference type="PROSITE" id="PS00108">
    <property type="entry name" value="PROTEIN_KINASE_ST"/>
    <property type="match status" value="1"/>
</dbReference>
<dbReference type="FunFam" id="3.30.200.20:FF:000103">
    <property type="entry name" value="Protein kinase C"/>
    <property type="match status" value="1"/>
</dbReference>
<comment type="caution">
    <text evidence="23">The sequence shown here is derived from an EMBL/GenBank/DDBJ whole genome shotgun (WGS) entry which is preliminary data.</text>
</comment>
<feature type="compositionally biased region" description="Low complexity" evidence="17">
    <location>
        <begin position="686"/>
        <end position="728"/>
    </location>
</feature>
<evidence type="ECO:0000259" key="20">
    <source>
        <dbReference type="PROSITE" id="PS50081"/>
    </source>
</evidence>
<keyword evidence="15" id="KW-0175">Coiled coil</keyword>
<feature type="domain" description="AGC-kinase C-terminal" evidence="21">
    <location>
        <begin position="1042"/>
        <end position="1112"/>
    </location>
</feature>
<evidence type="ECO:0000256" key="14">
    <source>
        <dbReference type="ARBA" id="ARBA00047470"/>
    </source>
</evidence>
<evidence type="ECO:0000256" key="4">
    <source>
        <dbReference type="ARBA" id="ARBA00022553"/>
    </source>
</evidence>
<dbReference type="InterPro" id="IPR000719">
    <property type="entry name" value="Prot_kinase_dom"/>
</dbReference>
<evidence type="ECO:0000256" key="5">
    <source>
        <dbReference type="ARBA" id="ARBA00022679"/>
    </source>
</evidence>
<keyword evidence="24" id="KW-1185">Reference proteome</keyword>
<dbReference type="PROSITE" id="PS51285">
    <property type="entry name" value="AGC_KINASE_CTER"/>
    <property type="match status" value="1"/>
</dbReference>
<dbReference type="InterPro" id="IPR036274">
    <property type="entry name" value="HR1_rpt_sf"/>
</dbReference>
<feature type="domain" description="Protein kinase" evidence="19">
    <location>
        <begin position="782"/>
        <end position="1041"/>
    </location>
</feature>
<dbReference type="FunFam" id="3.30.60.20:FF:000064">
    <property type="entry name" value="Protein kinase C"/>
    <property type="match status" value="1"/>
</dbReference>
<dbReference type="SMART" id="SM00742">
    <property type="entry name" value="Hr1"/>
    <property type="match status" value="2"/>
</dbReference>
<feature type="region of interest" description="Disordered" evidence="17">
    <location>
        <begin position="60"/>
        <end position="107"/>
    </location>
</feature>
<evidence type="ECO:0000259" key="22">
    <source>
        <dbReference type="PROSITE" id="PS51860"/>
    </source>
</evidence>
<dbReference type="PROSITE" id="PS00479">
    <property type="entry name" value="ZF_DAG_PE_1"/>
    <property type="match status" value="2"/>
</dbReference>
<evidence type="ECO:0000256" key="16">
    <source>
        <dbReference type="PROSITE-ProRule" id="PRU10141"/>
    </source>
</evidence>
<dbReference type="PROSITE" id="PS50011">
    <property type="entry name" value="PROTEIN_KINASE_DOM"/>
    <property type="match status" value="1"/>
</dbReference>
<dbReference type="SUPFAM" id="SSF49562">
    <property type="entry name" value="C2 domain (Calcium/lipid-binding domain, CaLB)"/>
    <property type="match status" value="1"/>
</dbReference>
<evidence type="ECO:0000313" key="23">
    <source>
        <dbReference type="EMBL" id="KAG2206856.1"/>
    </source>
</evidence>
<feature type="domain" description="Phorbol-ester/DAG-type" evidence="20">
    <location>
        <begin position="484"/>
        <end position="534"/>
    </location>
</feature>
<dbReference type="InterPro" id="IPR008271">
    <property type="entry name" value="Ser/Thr_kinase_AS"/>
</dbReference>
<dbReference type="SUPFAM" id="SSF46585">
    <property type="entry name" value="HR1 repeat"/>
    <property type="match status" value="1"/>
</dbReference>
<feature type="binding site" evidence="16">
    <location>
        <position position="811"/>
    </location>
    <ligand>
        <name>ATP</name>
        <dbReference type="ChEBI" id="CHEBI:30616"/>
    </ligand>
</feature>
<dbReference type="InterPro" id="IPR011009">
    <property type="entry name" value="Kinase-like_dom_sf"/>
</dbReference>
<dbReference type="Pfam" id="PF00433">
    <property type="entry name" value="Pkinase_C"/>
    <property type="match status" value="1"/>
</dbReference>
<evidence type="ECO:0000256" key="12">
    <source>
        <dbReference type="ARBA" id="ARBA00022840"/>
    </source>
</evidence>
<keyword evidence="10" id="KW-0418">Kinase</keyword>
<dbReference type="InterPro" id="IPR017441">
    <property type="entry name" value="Protein_kinase_ATP_BS"/>
</dbReference>
<evidence type="ECO:0000256" key="2">
    <source>
        <dbReference type="ARBA" id="ARBA00012429"/>
    </source>
</evidence>
<dbReference type="Gene3D" id="1.10.510.10">
    <property type="entry name" value="Transferase(Phosphotransferase) domain 1"/>
    <property type="match status" value="1"/>
</dbReference>
<feature type="compositionally biased region" description="Low complexity" evidence="17">
    <location>
        <begin position="617"/>
        <end position="638"/>
    </location>
</feature>
<keyword evidence="5" id="KW-0808">Transferase</keyword>
<dbReference type="GO" id="GO:0008270">
    <property type="term" value="F:zinc ion binding"/>
    <property type="evidence" value="ECO:0007669"/>
    <property type="project" value="UniProtKB-KW"/>
</dbReference>
<evidence type="ECO:0000256" key="15">
    <source>
        <dbReference type="PROSITE-ProRule" id="PRU01207"/>
    </source>
</evidence>
<dbReference type="InterPro" id="IPR011072">
    <property type="entry name" value="HR1_rho-bd"/>
</dbReference>
<comment type="similarity">
    <text evidence="1">Belongs to the protein kinase superfamily. AGC Ser/Thr protein kinase family. PKC subfamily.</text>
</comment>
<keyword evidence="4" id="KW-0597">Phosphoprotein</keyword>
<feature type="domain" description="Phorbol-ester/DAG-type" evidence="20">
    <location>
        <begin position="418"/>
        <end position="465"/>
    </location>
</feature>
<dbReference type="GO" id="GO:0005524">
    <property type="term" value="F:ATP binding"/>
    <property type="evidence" value="ECO:0007669"/>
    <property type="project" value="UniProtKB-UniRule"/>
</dbReference>
<accession>A0A8H7V1P6</accession>
<feature type="domain" description="C2" evidence="18">
    <location>
        <begin position="206"/>
        <end position="327"/>
    </location>
</feature>
<keyword evidence="11" id="KW-0862">Zinc</keyword>
<dbReference type="InterPro" id="IPR046349">
    <property type="entry name" value="C1-like_sf"/>
</dbReference>
<dbReference type="SMART" id="SM00220">
    <property type="entry name" value="S_TKc"/>
    <property type="match status" value="1"/>
</dbReference>
<evidence type="ECO:0000259" key="21">
    <source>
        <dbReference type="PROSITE" id="PS51285"/>
    </source>
</evidence>
<dbReference type="InterPro" id="IPR017892">
    <property type="entry name" value="Pkinase_C"/>
</dbReference>
<dbReference type="EMBL" id="JAEPRD010000028">
    <property type="protein sequence ID" value="KAG2206856.1"/>
    <property type="molecule type" value="Genomic_DNA"/>
</dbReference>
<feature type="region of interest" description="Disordered" evidence="17">
    <location>
        <begin position="333"/>
        <end position="358"/>
    </location>
</feature>